<comment type="caution">
    <text evidence="3">The sequence shown here is derived from an EMBL/GenBank/DDBJ whole genome shotgun (WGS) entry which is preliminary data.</text>
</comment>
<feature type="transmembrane region" description="Helical" evidence="1">
    <location>
        <begin position="6"/>
        <end position="26"/>
    </location>
</feature>
<dbReference type="PANTHER" id="PTHR37464">
    <property type="entry name" value="BLL2463 PROTEIN"/>
    <property type="match status" value="1"/>
</dbReference>
<sequence length="382" mass="41015">MNLAFLLPAGLAALAAVLLPLIIHLARRSEQRPTVFAALQWLRQKPKPRHRIRFDEWPLLLVRVGLVALVGVLLAKPVVFGAASHAPYVAVAPGIDVAQAKRVAVAKNARWHWLAPGFPALTSTPAQSDASVTSVLRELDATLPPDVALTVVVPATLDGVDGQIPKLSRQVDWRVVQNHSPPSRGAGENQPTSLSIRYAPERKDAVRYLRAANLAWQSKPDVAPSQQPIDPKAKHAAWLVPGPVPVDVIEWVRAGGTVVLDAQATIADMPAVVPVWRDDDGAVLMEGAAFGRGRVLRFAKPLVPAQMPVLLEGAFPQRLRAALEPAAAMPARVSAADHAPTAGAAAFPPAPRDLAPWLVLLILLVFAMERWMATRPRRGVAP</sequence>
<feature type="domain" description="Aerotolerance regulator N-terminal" evidence="2">
    <location>
        <begin position="1"/>
        <end position="77"/>
    </location>
</feature>
<keyword evidence="1" id="KW-0472">Membrane</keyword>
<evidence type="ECO:0000313" key="4">
    <source>
        <dbReference type="Proteomes" id="UP000479692"/>
    </source>
</evidence>
<dbReference type="Proteomes" id="UP000479692">
    <property type="component" value="Unassembled WGS sequence"/>
</dbReference>
<evidence type="ECO:0000256" key="1">
    <source>
        <dbReference type="SAM" id="Phobius"/>
    </source>
</evidence>
<protein>
    <recommendedName>
        <fullName evidence="2">Aerotolerance regulator N-terminal domain-containing protein</fullName>
    </recommendedName>
</protein>
<evidence type="ECO:0000259" key="2">
    <source>
        <dbReference type="Pfam" id="PF07584"/>
    </source>
</evidence>
<keyword evidence="1" id="KW-0812">Transmembrane</keyword>
<proteinExistence type="predicted"/>
<dbReference type="NCBIfam" id="TIGR02226">
    <property type="entry name" value="two_anch"/>
    <property type="match status" value="1"/>
</dbReference>
<accession>A0A7C9I611</accession>
<dbReference type="PANTHER" id="PTHR37464:SF1">
    <property type="entry name" value="BLL2463 PROTEIN"/>
    <property type="match status" value="1"/>
</dbReference>
<dbReference type="AlphaFoldDB" id="A0A7C9I611"/>
<evidence type="ECO:0000313" key="3">
    <source>
        <dbReference type="EMBL" id="MUV14749.1"/>
    </source>
</evidence>
<organism evidence="3 4">
    <name type="scientific">Noviluteimonas gilva</name>
    <dbReference type="NCBI Taxonomy" id="2682097"/>
    <lineage>
        <taxon>Bacteria</taxon>
        <taxon>Pseudomonadati</taxon>
        <taxon>Pseudomonadota</taxon>
        <taxon>Gammaproteobacteria</taxon>
        <taxon>Lysobacterales</taxon>
        <taxon>Lysobacteraceae</taxon>
        <taxon>Noviluteimonas</taxon>
    </lineage>
</organism>
<dbReference type="Pfam" id="PF07584">
    <property type="entry name" value="BatA"/>
    <property type="match status" value="1"/>
</dbReference>
<dbReference type="InterPro" id="IPR024163">
    <property type="entry name" value="Aerotolerance_reg_N"/>
</dbReference>
<keyword evidence="4" id="KW-1185">Reference proteome</keyword>
<gene>
    <name evidence="3" type="ORF">GN331_11090</name>
</gene>
<dbReference type="EMBL" id="WOXT01000003">
    <property type="protein sequence ID" value="MUV14749.1"/>
    <property type="molecule type" value="Genomic_DNA"/>
</dbReference>
<dbReference type="RefSeq" id="WP_331713458.1">
    <property type="nucleotide sequence ID" value="NZ_WOXT01000003.1"/>
</dbReference>
<feature type="transmembrane region" description="Helical" evidence="1">
    <location>
        <begin position="57"/>
        <end position="75"/>
    </location>
</feature>
<name>A0A7C9I611_9GAMM</name>
<keyword evidence="1" id="KW-1133">Transmembrane helix</keyword>
<dbReference type="InterPro" id="IPR011933">
    <property type="entry name" value="Double_TM_dom"/>
</dbReference>
<reference evidence="3 4" key="1">
    <citation type="submission" date="2019-12" db="EMBL/GenBank/DDBJ databases">
        <authorList>
            <person name="Xu J."/>
        </authorList>
    </citation>
    <scope>NUCLEOTIDE SEQUENCE [LARGE SCALE GENOMIC DNA]</scope>
    <source>
        <strain evidence="3 4">HX-5-24</strain>
    </source>
</reference>